<evidence type="ECO:0000313" key="2">
    <source>
        <dbReference type="Proteomes" id="UP001056255"/>
    </source>
</evidence>
<keyword evidence="2" id="KW-1185">Reference proteome</keyword>
<organism evidence="1 2">
    <name type="scientific">Grimontia kaedaensis</name>
    <dbReference type="NCBI Taxonomy" id="2872157"/>
    <lineage>
        <taxon>Bacteria</taxon>
        <taxon>Pseudomonadati</taxon>
        <taxon>Pseudomonadota</taxon>
        <taxon>Gammaproteobacteria</taxon>
        <taxon>Vibrionales</taxon>
        <taxon>Vibrionaceae</taxon>
        <taxon>Grimontia</taxon>
    </lineage>
</organism>
<proteinExistence type="predicted"/>
<dbReference type="Proteomes" id="UP001056255">
    <property type="component" value="Chromosome I"/>
</dbReference>
<evidence type="ECO:0000313" key="1">
    <source>
        <dbReference type="EMBL" id="USH01088.1"/>
    </source>
</evidence>
<dbReference type="EMBL" id="CP082275">
    <property type="protein sequence ID" value="USH01088.1"/>
    <property type="molecule type" value="Genomic_DNA"/>
</dbReference>
<reference evidence="1" key="1">
    <citation type="submission" date="2021-08" db="EMBL/GenBank/DDBJ databases">
        <authorList>
            <person name="Sakaguchi M."/>
            <person name="Kikuchi T."/>
            <person name="Urbanczyk H."/>
        </authorList>
    </citation>
    <scope>NUCLEOTIDE SEQUENCE</scope>
    <source>
        <strain evidence="1">020920N</strain>
    </source>
</reference>
<protein>
    <submittedName>
        <fullName evidence="1">Uncharacterized protein</fullName>
    </submittedName>
</protein>
<name>A0ABY4WNE4_9GAMM</name>
<accession>A0ABY4WNE4</accession>
<dbReference type="RefSeq" id="WP_102316183.1">
    <property type="nucleotide sequence ID" value="NZ_CP082275.1"/>
</dbReference>
<gene>
    <name evidence="1" type="ORF">K6Q96_09050</name>
</gene>
<sequence>MKSYEEIRGHKQDFEVSYRLYPPSEGGLQSPSQHMRCDFAYAEDNVEKSGIYMIHPEFLDQNGMPIPEGVPIPSRGLASMWVLVPEMREKVHIQKLQVGTKGYFMSGSRRLGEVQVTRLVDLLKNV</sequence>